<dbReference type="SUPFAM" id="SSF56954">
    <property type="entry name" value="Outer membrane efflux proteins (OEP)"/>
    <property type="match status" value="1"/>
</dbReference>
<feature type="signal peptide" evidence="9">
    <location>
        <begin position="1"/>
        <end position="23"/>
    </location>
</feature>
<reference evidence="11" key="1">
    <citation type="submission" date="2016-10" db="EMBL/GenBank/DDBJ databases">
        <authorList>
            <person name="Varghese N."/>
            <person name="Submissions S."/>
        </authorList>
    </citation>
    <scope>NUCLEOTIDE SEQUENCE [LARGE SCALE GENOMIC DNA]</scope>
    <source>
        <strain evidence="11">DSM 23317</strain>
    </source>
</reference>
<dbReference type="PANTHER" id="PTHR30026">
    <property type="entry name" value="OUTER MEMBRANE PROTEIN TOLC"/>
    <property type="match status" value="1"/>
</dbReference>
<evidence type="ECO:0000313" key="10">
    <source>
        <dbReference type="EMBL" id="SDI67569.1"/>
    </source>
</evidence>
<dbReference type="GO" id="GO:0015288">
    <property type="term" value="F:porin activity"/>
    <property type="evidence" value="ECO:0007669"/>
    <property type="project" value="TreeGrafter"/>
</dbReference>
<dbReference type="PANTHER" id="PTHR30026:SF20">
    <property type="entry name" value="OUTER MEMBRANE PROTEIN TOLC"/>
    <property type="match status" value="1"/>
</dbReference>
<sequence>MRFKFRAMTIALGLASATLPAQADDLYQIYQQALTKDPVLLQAKATRDAAFEAIDQSRASLLPQISGSLGYGFNWFDDLGEQTDDGGSGNAGLSLNQSIYDHANYVNLALSEKSASQSDANYALAVQNLVVRVSQAYFDVLSAQDALEFVQANKRAIERQLEQTKQRFAVGLTAITDVHEAQAQYDLAVAEEINAQNTLENSYEGLREITGIPHTDLAVLDTQRFSPSTPTPSTHEAWLALGEESSLELLSRRLGVDIAKEQINLAKTGHLPSLGLSAGVTKSFSEDDRIGSISNDTTGNVALQLSVPIFQGFSVSSQVEQAKYNFVASSQALEESHRSVVRSLRNSLNNVNASMSTIRAYEQSVVSAESALKATEAGFEVGTRTIVEVLTSTRQLYSAKQQLADARYNYILAVLSLKQAAGTLSAEDVQMINKGLK</sequence>
<evidence type="ECO:0000256" key="8">
    <source>
        <dbReference type="SAM" id="Coils"/>
    </source>
</evidence>
<dbReference type="InterPro" id="IPR051906">
    <property type="entry name" value="TolC-like"/>
</dbReference>
<dbReference type="AlphaFoldDB" id="A0A1G8MI16"/>
<dbReference type="NCBIfam" id="NF007002">
    <property type="entry name" value="PRK09465.1"/>
    <property type="match status" value="1"/>
</dbReference>
<comment type="subcellular location">
    <subcellularLocation>
        <location evidence="1">Cell outer membrane</location>
    </subcellularLocation>
</comment>
<dbReference type="GO" id="GO:1990281">
    <property type="term" value="C:efflux pump complex"/>
    <property type="evidence" value="ECO:0007669"/>
    <property type="project" value="TreeGrafter"/>
</dbReference>
<dbReference type="OrthoDB" id="9813458at2"/>
<evidence type="ECO:0000313" key="11">
    <source>
        <dbReference type="Proteomes" id="UP000199527"/>
    </source>
</evidence>
<keyword evidence="6" id="KW-0472">Membrane</keyword>
<evidence type="ECO:0000256" key="2">
    <source>
        <dbReference type="ARBA" id="ARBA00007613"/>
    </source>
</evidence>
<keyword evidence="9" id="KW-0732">Signal</keyword>
<keyword evidence="7" id="KW-0998">Cell outer membrane</keyword>
<evidence type="ECO:0000256" key="6">
    <source>
        <dbReference type="ARBA" id="ARBA00023136"/>
    </source>
</evidence>
<dbReference type="Pfam" id="PF02321">
    <property type="entry name" value="OEP"/>
    <property type="match status" value="2"/>
</dbReference>
<dbReference type="EMBL" id="FNEM01000002">
    <property type="protein sequence ID" value="SDI67569.1"/>
    <property type="molecule type" value="Genomic_DNA"/>
</dbReference>
<keyword evidence="3" id="KW-0813">Transport</keyword>
<name>A0A1G8MI16_9GAMM</name>
<evidence type="ECO:0000256" key="1">
    <source>
        <dbReference type="ARBA" id="ARBA00004442"/>
    </source>
</evidence>
<keyword evidence="8" id="KW-0175">Coiled coil</keyword>
<dbReference type="Proteomes" id="UP000199527">
    <property type="component" value="Unassembled WGS sequence"/>
</dbReference>
<dbReference type="InterPro" id="IPR003423">
    <property type="entry name" value="OMP_efflux"/>
</dbReference>
<gene>
    <name evidence="10" type="ORF">SAMN04488540_102386</name>
</gene>
<protein>
    <submittedName>
        <fullName evidence="10">Outer membrane protein</fullName>
    </submittedName>
</protein>
<evidence type="ECO:0000256" key="9">
    <source>
        <dbReference type="SAM" id="SignalP"/>
    </source>
</evidence>
<keyword evidence="4" id="KW-1134">Transmembrane beta strand</keyword>
<dbReference type="GO" id="GO:0015562">
    <property type="term" value="F:efflux transmembrane transporter activity"/>
    <property type="evidence" value="ECO:0007669"/>
    <property type="project" value="InterPro"/>
</dbReference>
<dbReference type="NCBIfam" id="TIGR01844">
    <property type="entry name" value="type_I_sec_TolC"/>
    <property type="match status" value="1"/>
</dbReference>
<keyword evidence="11" id="KW-1185">Reference proteome</keyword>
<proteinExistence type="inferred from homology"/>
<evidence type="ECO:0000256" key="5">
    <source>
        <dbReference type="ARBA" id="ARBA00022692"/>
    </source>
</evidence>
<dbReference type="InterPro" id="IPR010130">
    <property type="entry name" value="T1SS_OMP_TolC"/>
</dbReference>
<feature type="chain" id="PRO_5011506761" evidence="9">
    <location>
        <begin position="24"/>
        <end position="437"/>
    </location>
</feature>
<evidence type="ECO:0000256" key="7">
    <source>
        <dbReference type="ARBA" id="ARBA00023237"/>
    </source>
</evidence>
<feature type="coiled-coil region" evidence="8">
    <location>
        <begin position="140"/>
        <end position="167"/>
    </location>
</feature>
<dbReference type="Gene3D" id="1.20.1600.10">
    <property type="entry name" value="Outer membrane efflux proteins (OEP)"/>
    <property type="match status" value="1"/>
</dbReference>
<keyword evidence="5" id="KW-0812">Transmembrane</keyword>
<dbReference type="InterPro" id="IPR058622">
    <property type="entry name" value="TolC"/>
</dbReference>
<dbReference type="GO" id="GO:0009279">
    <property type="term" value="C:cell outer membrane"/>
    <property type="evidence" value="ECO:0007669"/>
    <property type="project" value="UniProtKB-SubCell"/>
</dbReference>
<evidence type="ECO:0000256" key="4">
    <source>
        <dbReference type="ARBA" id="ARBA00022452"/>
    </source>
</evidence>
<dbReference type="RefSeq" id="WP_090362537.1">
    <property type="nucleotide sequence ID" value="NZ_FNEM01000002.1"/>
</dbReference>
<comment type="similarity">
    <text evidence="2">Belongs to the outer membrane factor (OMF) (TC 1.B.17) family.</text>
</comment>
<evidence type="ECO:0000256" key="3">
    <source>
        <dbReference type="ARBA" id="ARBA00022448"/>
    </source>
</evidence>
<organism evidence="10 11">
    <name type="scientific">Ferrimonas sediminum</name>
    <dbReference type="NCBI Taxonomy" id="718193"/>
    <lineage>
        <taxon>Bacteria</taxon>
        <taxon>Pseudomonadati</taxon>
        <taxon>Pseudomonadota</taxon>
        <taxon>Gammaproteobacteria</taxon>
        <taxon>Alteromonadales</taxon>
        <taxon>Ferrimonadaceae</taxon>
        <taxon>Ferrimonas</taxon>
    </lineage>
</organism>
<accession>A0A1G8MI16</accession>